<gene>
    <name evidence="1" type="ORF">LCGC14_1995830</name>
</gene>
<name>A0A0F9HI60_9ZZZZ</name>
<evidence type="ECO:0008006" key="2">
    <source>
        <dbReference type="Google" id="ProtNLM"/>
    </source>
</evidence>
<organism evidence="1">
    <name type="scientific">marine sediment metagenome</name>
    <dbReference type="NCBI Taxonomy" id="412755"/>
    <lineage>
        <taxon>unclassified sequences</taxon>
        <taxon>metagenomes</taxon>
        <taxon>ecological metagenomes</taxon>
    </lineage>
</organism>
<sequence length="42" mass="5206">MAKIYVATSWRNPVQPYMIEILRSHKHKVYDFREKGFHWNDI</sequence>
<protein>
    <recommendedName>
        <fullName evidence="2">GST N-terminal domain-containing protein</fullName>
    </recommendedName>
</protein>
<reference evidence="1" key="1">
    <citation type="journal article" date="2015" name="Nature">
        <title>Complex archaea that bridge the gap between prokaryotes and eukaryotes.</title>
        <authorList>
            <person name="Spang A."/>
            <person name="Saw J.H."/>
            <person name="Jorgensen S.L."/>
            <person name="Zaremba-Niedzwiedzka K."/>
            <person name="Martijn J."/>
            <person name="Lind A.E."/>
            <person name="van Eijk R."/>
            <person name="Schleper C."/>
            <person name="Guy L."/>
            <person name="Ettema T.J."/>
        </authorList>
    </citation>
    <scope>NUCLEOTIDE SEQUENCE</scope>
</reference>
<dbReference type="EMBL" id="LAZR01022593">
    <property type="protein sequence ID" value="KKL81335.1"/>
    <property type="molecule type" value="Genomic_DNA"/>
</dbReference>
<evidence type="ECO:0000313" key="1">
    <source>
        <dbReference type="EMBL" id="KKL81335.1"/>
    </source>
</evidence>
<accession>A0A0F9HI60</accession>
<dbReference type="AlphaFoldDB" id="A0A0F9HI60"/>
<proteinExistence type="predicted"/>
<comment type="caution">
    <text evidence="1">The sequence shown here is derived from an EMBL/GenBank/DDBJ whole genome shotgun (WGS) entry which is preliminary data.</text>
</comment>